<keyword evidence="2" id="KW-1185">Reference proteome</keyword>
<keyword evidence="1" id="KW-0812">Transmembrane</keyword>
<evidence type="ECO:0000256" key="1">
    <source>
        <dbReference type="SAM" id="Phobius"/>
    </source>
</evidence>
<protein>
    <recommendedName>
        <fullName evidence="4">Transmembrane protein</fullName>
    </recommendedName>
</protein>
<reference evidence="3" key="2">
    <citation type="submission" date="2025-08" db="UniProtKB">
        <authorList>
            <consortium name="RefSeq"/>
        </authorList>
    </citation>
    <scope>IDENTIFICATION</scope>
</reference>
<sequence length="144" mass="16503">MKGADPLLRIGSDHWIPLLKRRRFSSHKGQNKTLIRASISFFQNEMKKKKIKIKRMFSSLRRSINRPLESPLAFARSTPISPEEKKASSALFTDSLAISVLFFFCLFSLLFVCLSFLQVCGGRTVTWRAAYVRWCTWEVAAVAL</sequence>
<evidence type="ECO:0008006" key="4">
    <source>
        <dbReference type="Google" id="ProtNLM"/>
    </source>
</evidence>
<accession>A0ABM2ZKG3</accession>
<keyword evidence="1" id="KW-1133">Transmembrane helix</keyword>
<dbReference type="GeneID" id="121213881"/>
<gene>
    <name evidence="3" type="primary">LOC121213881</name>
</gene>
<evidence type="ECO:0000313" key="3">
    <source>
        <dbReference type="RefSeq" id="XP_040943149.1"/>
    </source>
</evidence>
<name>A0ABM2ZKG3_GOSHI</name>
<organism evidence="2 3">
    <name type="scientific">Gossypium hirsutum</name>
    <name type="common">Upland cotton</name>
    <name type="synonym">Gossypium mexicanum</name>
    <dbReference type="NCBI Taxonomy" id="3635"/>
    <lineage>
        <taxon>Eukaryota</taxon>
        <taxon>Viridiplantae</taxon>
        <taxon>Streptophyta</taxon>
        <taxon>Embryophyta</taxon>
        <taxon>Tracheophyta</taxon>
        <taxon>Spermatophyta</taxon>
        <taxon>Magnoliopsida</taxon>
        <taxon>eudicotyledons</taxon>
        <taxon>Gunneridae</taxon>
        <taxon>Pentapetalae</taxon>
        <taxon>rosids</taxon>
        <taxon>malvids</taxon>
        <taxon>Malvales</taxon>
        <taxon>Malvaceae</taxon>
        <taxon>Malvoideae</taxon>
        <taxon>Gossypium</taxon>
    </lineage>
</organism>
<dbReference type="RefSeq" id="XP_040943149.1">
    <property type="nucleotide sequence ID" value="XM_041087215.1"/>
</dbReference>
<feature type="transmembrane region" description="Helical" evidence="1">
    <location>
        <begin position="95"/>
        <end position="117"/>
    </location>
</feature>
<evidence type="ECO:0000313" key="2">
    <source>
        <dbReference type="Proteomes" id="UP000818029"/>
    </source>
</evidence>
<proteinExistence type="predicted"/>
<keyword evidence="1" id="KW-0472">Membrane</keyword>
<reference evidence="2" key="1">
    <citation type="journal article" date="2020" name="Nat. Genet.">
        <title>Genomic diversifications of five Gossypium allopolyploid species and their impact on cotton improvement.</title>
        <authorList>
            <person name="Chen Z.J."/>
            <person name="Sreedasyam A."/>
            <person name="Ando A."/>
            <person name="Song Q."/>
            <person name="De Santiago L.M."/>
            <person name="Hulse-Kemp A.M."/>
            <person name="Ding M."/>
            <person name="Ye W."/>
            <person name="Kirkbride R.C."/>
            <person name="Jenkins J."/>
            <person name="Plott C."/>
            <person name="Lovell J."/>
            <person name="Lin Y.M."/>
            <person name="Vaughn R."/>
            <person name="Liu B."/>
            <person name="Simpson S."/>
            <person name="Scheffler B.E."/>
            <person name="Wen L."/>
            <person name="Saski C.A."/>
            <person name="Grover C.E."/>
            <person name="Hu G."/>
            <person name="Conover J.L."/>
            <person name="Carlson J.W."/>
            <person name="Shu S."/>
            <person name="Boston L.B."/>
            <person name="Williams M."/>
            <person name="Peterson D.G."/>
            <person name="McGee K."/>
            <person name="Jones D.C."/>
            <person name="Wendel J.F."/>
            <person name="Stelly D.M."/>
            <person name="Grimwood J."/>
            <person name="Schmutz J."/>
        </authorList>
    </citation>
    <scope>NUCLEOTIDE SEQUENCE [LARGE SCALE GENOMIC DNA]</scope>
    <source>
        <strain evidence="2">cv. TM-1</strain>
    </source>
</reference>
<dbReference type="Proteomes" id="UP000818029">
    <property type="component" value="Chromosome D01"/>
</dbReference>